<dbReference type="AlphaFoldDB" id="A0A2R8C7J9"/>
<dbReference type="Proteomes" id="UP000244898">
    <property type="component" value="Unassembled WGS sequence"/>
</dbReference>
<sequence length="113" mass="12565">MDPSENLARRKWACHPEMARLLVALLTGAGHSGLMFTIEHEFDATVITLVDEGETPLQEDVTINSFAECVTLEQFDPRTDSVQKITLSPEQLRDLAAALDLPEGVYQLRLTPD</sequence>
<dbReference type="EMBL" id="ONZG01000004">
    <property type="protein sequence ID" value="SPJ28395.1"/>
    <property type="molecule type" value="Genomic_DNA"/>
</dbReference>
<evidence type="ECO:0000313" key="2">
    <source>
        <dbReference type="Proteomes" id="UP000244898"/>
    </source>
</evidence>
<gene>
    <name evidence="1" type="ORF">TRM7615_01894</name>
</gene>
<proteinExistence type="predicted"/>
<evidence type="ECO:0000313" key="1">
    <source>
        <dbReference type="EMBL" id="SPJ28395.1"/>
    </source>
</evidence>
<reference evidence="2" key="1">
    <citation type="submission" date="2018-03" db="EMBL/GenBank/DDBJ databases">
        <authorList>
            <person name="Rodrigo-Torres L."/>
            <person name="Arahal R. D."/>
            <person name="Lucena T."/>
        </authorList>
    </citation>
    <scope>NUCLEOTIDE SEQUENCE [LARGE SCALE GENOMIC DNA]</scope>
    <source>
        <strain evidence="2">CECT 7615</strain>
    </source>
</reference>
<organism evidence="1 2">
    <name type="scientific">Falsiruegeria mediterranea M17</name>
    <dbReference type="NCBI Taxonomy" id="1200281"/>
    <lineage>
        <taxon>Bacteria</taxon>
        <taxon>Pseudomonadati</taxon>
        <taxon>Pseudomonadota</taxon>
        <taxon>Alphaproteobacteria</taxon>
        <taxon>Rhodobacterales</taxon>
        <taxon>Roseobacteraceae</taxon>
        <taxon>Falsiruegeria</taxon>
    </lineage>
</organism>
<protein>
    <submittedName>
        <fullName evidence="1">Uncharacterized protein</fullName>
    </submittedName>
</protein>
<accession>A0A2R8C7J9</accession>
<keyword evidence="2" id="KW-1185">Reference proteome</keyword>
<name>A0A2R8C7J9_9RHOB</name>